<evidence type="ECO:0000313" key="8">
    <source>
        <dbReference type="Proteomes" id="UP000314986"/>
    </source>
</evidence>
<comment type="similarity">
    <text evidence="2 6">Belongs to the mitochondrial carrier (TC 2.A.29) family.</text>
</comment>
<dbReference type="AlphaFoldDB" id="A0A4W3K903"/>
<dbReference type="PANTHER" id="PTHR46181:SF3">
    <property type="entry name" value="MITOCHONDRIAL GLYCINE TRANSPORTER"/>
    <property type="match status" value="1"/>
</dbReference>
<keyword evidence="6" id="KW-0813">Transport</keyword>
<sequence length="143" mass="15777">MIYVKLVTPREGGGVTHMREGRYPTCCCCCLRSRWCEFSCGYCSLVSDQCDPVMVPLLSFGCGLAAGVMASLATQPADVIKTHMQLSPHTYPGIAHTVTFIYKNHGMVGFFRGAVPRSLRRTLMAALAWTVYEQMMTKLGLKS</sequence>
<name>A0A4W3K903_CALMI</name>
<dbReference type="GO" id="GO:0016020">
    <property type="term" value="C:membrane"/>
    <property type="evidence" value="ECO:0007669"/>
    <property type="project" value="UniProtKB-SubCell"/>
</dbReference>
<dbReference type="GO" id="GO:0005739">
    <property type="term" value="C:mitochondrion"/>
    <property type="evidence" value="ECO:0007669"/>
    <property type="project" value="TreeGrafter"/>
</dbReference>
<reference evidence="7" key="4">
    <citation type="submission" date="2025-08" db="UniProtKB">
        <authorList>
            <consortium name="Ensembl"/>
        </authorList>
    </citation>
    <scope>IDENTIFICATION</scope>
</reference>
<evidence type="ECO:0000256" key="3">
    <source>
        <dbReference type="ARBA" id="ARBA00022692"/>
    </source>
</evidence>
<gene>
    <name evidence="7" type="primary">slc25a38b</name>
</gene>
<dbReference type="PROSITE" id="PS50920">
    <property type="entry name" value="SOLCAR"/>
    <property type="match status" value="1"/>
</dbReference>
<protein>
    <recommendedName>
        <fullName evidence="9">Solute carrier family 25 member 38</fullName>
    </recommendedName>
</protein>
<dbReference type="GeneID" id="103189673"/>
<reference evidence="8" key="3">
    <citation type="journal article" date="2014" name="Nature">
        <title>Elephant shark genome provides unique insights into gnathostome evolution.</title>
        <authorList>
            <consortium name="International Elephant Shark Genome Sequencing Consortium"/>
            <person name="Venkatesh B."/>
            <person name="Lee A.P."/>
            <person name="Ravi V."/>
            <person name="Maurya A.K."/>
            <person name="Lian M.M."/>
            <person name="Swann J.B."/>
            <person name="Ohta Y."/>
            <person name="Flajnik M.F."/>
            <person name="Sutoh Y."/>
            <person name="Kasahara M."/>
            <person name="Hoon S."/>
            <person name="Gangu V."/>
            <person name="Roy S.W."/>
            <person name="Irimia M."/>
            <person name="Korzh V."/>
            <person name="Kondrychyn I."/>
            <person name="Lim Z.W."/>
            <person name="Tay B.H."/>
            <person name="Tohari S."/>
            <person name="Kong K.W."/>
            <person name="Ho S."/>
            <person name="Lorente-Galdos B."/>
            <person name="Quilez J."/>
            <person name="Marques-Bonet T."/>
            <person name="Raney B.J."/>
            <person name="Ingham P.W."/>
            <person name="Tay A."/>
            <person name="Hillier L.W."/>
            <person name="Minx P."/>
            <person name="Boehm T."/>
            <person name="Wilson R.K."/>
            <person name="Brenner S."/>
            <person name="Warren W.C."/>
        </authorList>
    </citation>
    <scope>NUCLEOTIDE SEQUENCE [LARGE SCALE GENOMIC DNA]</scope>
</reference>
<reference evidence="8" key="1">
    <citation type="journal article" date="2006" name="Science">
        <title>Ancient noncoding elements conserved in the human genome.</title>
        <authorList>
            <person name="Venkatesh B."/>
            <person name="Kirkness E.F."/>
            <person name="Loh Y.H."/>
            <person name="Halpern A.L."/>
            <person name="Lee A.P."/>
            <person name="Johnson J."/>
            <person name="Dandona N."/>
            <person name="Viswanathan L.D."/>
            <person name="Tay A."/>
            <person name="Venter J.C."/>
            <person name="Strausberg R.L."/>
            <person name="Brenner S."/>
        </authorList>
    </citation>
    <scope>NUCLEOTIDE SEQUENCE [LARGE SCALE GENOMIC DNA]</scope>
</reference>
<dbReference type="OrthoDB" id="1924968at2759"/>
<proteinExistence type="inferred from homology"/>
<dbReference type="Ensembl" id="ENSCMIT00000041540.1">
    <property type="protein sequence ID" value="ENSCMIP00000040960.1"/>
    <property type="gene ID" value="ENSCMIG00000017063.1"/>
</dbReference>
<dbReference type="InterPro" id="IPR018108">
    <property type="entry name" value="MCP_transmembrane"/>
</dbReference>
<dbReference type="InterPro" id="IPR023395">
    <property type="entry name" value="MCP_dom_sf"/>
</dbReference>
<keyword evidence="3 5" id="KW-0812">Transmembrane</keyword>
<reference evidence="8" key="2">
    <citation type="journal article" date="2007" name="PLoS Biol.">
        <title>Survey sequencing and comparative analysis of the elephant shark (Callorhinchus milii) genome.</title>
        <authorList>
            <person name="Venkatesh B."/>
            <person name="Kirkness E.F."/>
            <person name="Loh Y.H."/>
            <person name="Halpern A.L."/>
            <person name="Lee A.P."/>
            <person name="Johnson J."/>
            <person name="Dandona N."/>
            <person name="Viswanathan L.D."/>
            <person name="Tay A."/>
            <person name="Venter J.C."/>
            <person name="Strausberg R.L."/>
            <person name="Brenner S."/>
        </authorList>
    </citation>
    <scope>NUCLEOTIDE SEQUENCE [LARGE SCALE GENOMIC DNA]</scope>
</reference>
<keyword evidence="4 5" id="KW-0472">Membrane</keyword>
<dbReference type="SUPFAM" id="SSF103506">
    <property type="entry name" value="Mitochondrial carrier"/>
    <property type="match status" value="1"/>
</dbReference>
<organism evidence="7 8">
    <name type="scientific">Callorhinchus milii</name>
    <name type="common">Ghost shark</name>
    <dbReference type="NCBI Taxonomy" id="7868"/>
    <lineage>
        <taxon>Eukaryota</taxon>
        <taxon>Metazoa</taxon>
        <taxon>Chordata</taxon>
        <taxon>Craniata</taxon>
        <taxon>Vertebrata</taxon>
        <taxon>Chondrichthyes</taxon>
        <taxon>Holocephali</taxon>
        <taxon>Chimaeriformes</taxon>
        <taxon>Callorhinchidae</taxon>
        <taxon>Callorhinchus</taxon>
    </lineage>
</organism>
<dbReference type="Proteomes" id="UP000314986">
    <property type="component" value="Unassembled WGS sequence"/>
</dbReference>
<evidence type="ECO:0000256" key="5">
    <source>
        <dbReference type="PROSITE-ProRule" id="PRU00282"/>
    </source>
</evidence>
<dbReference type="RefSeq" id="XP_007908333.1">
    <property type="nucleotide sequence ID" value="XM_007910142.2"/>
</dbReference>
<evidence type="ECO:0000256" key="4">
    <source>
        <dbReference type="ARBA" id="ARBA00023136"/>
    </source>
</evidence>
<evidence type="ECO:0000256" key="2">
    <source>
        <dbReference type="ARBA" id="ARBA00006375"/>
    </source>
</evidence>
<dbReference type="CTD" id="571961"/>
<dbReference type="KEGG" id="cmk:103189673"/>
<evidence type="ECO:0000256" key="6">
    <source>
        <dbReference type="RuleBase" id="RU000488"/>
    </source>
</evidence>
<dbReference type="GO" id="GO:0015187">
    <property type="term" value="F:glycine transmembrane transporter activity"/>
    <property type="evidence" value="ECO:0007669"/>
    <property type="project" value="TreeGrafter"/>
</dbReference>
<evidence type="ECO:0008006" key="9">
    <source>
        <dbReference type="Google" id="ProtNLM"/>
    </source>
</evidence>
<accession>A0A4W3K903</accession>
<reference evidence="7" key="5">
    <citation type="submission" date="2025-09" db="UniProtKB">
        <authorList>
            <consortium name="Ensembl"/>
        </authorList>
    </citation>
    <scope>IDENTIFICATION</scope>
</reference>
<feature type="repeat" description="Solcar" evidence="5">
    <location>
        <begin position="54"/>
        <end position="138"/>
    </location>
</feature>
<evidence type="ECO:0000313" key="7">
    <source>
        <dbReference type="Ensembl" id="ENSCMIP00000040960.1"/>
    </source>
</evidence>
<dbReference type="Pfam" id="PF00153">
    <property type="entry name" value="Mito_carr"/>
    <property type="match status" value="1"/>
</dbReference>
<dbReference type="STRING" id="7868.ENSCMIP00000040960"/>
<evidence type="ECO:0000256" key="1">
    <source>
        <dbReference type="ARBA" id="ARBA00004141"/>
    </source>
</evidence>
<dbReference type="Gene3D" id="1.50.40.10">
    <property type="entry name" value="Mitochondrial carrier domain"/>
    <property type="match status" value="1"/>
</dbReference>
<dbReference type="GeneTree" id="ENSGT00550000075117"/>
<dbReference type="GO" id="GO:1904983">
    <property type="term" value="P:glycine import into mitochondrion"/>
    <property type="evidence" value="ECO:0007669"/>
    <property type="project" value="TreeGrafter"/>
</dbReference>
<dbReference type="InParanoid" id="A0A4W3K903"/>
<keyword evidence="8" id="KW-1185">Reference proteome</keyword>
<dbReference type="PANTHER" id="PTHR46181">
    <property type="entry name" value="MITOCHONDRIAL GLYCINE TRANSPORTER"/>
    <property type="match status" value="1"/>
</dbReference>
<comment type="subcellular location">
    <subcellularLocation>
        <location evidence="1">Membrane</location>
        <topology evidence="1">Multi-pass membrane protein</topology>
    </subcellularLocation>
</comment>